<feature type="site" description="Important for substrate specificity" evidence="3">
    <location>
        <position position="224"/>
    </location>
</feature>
<evidence type="ECO:0000256" key="3">
    <source>
        <dbReference type="HAMAP-Rule" id="MF_01963"/>
    </source>
</evidence>
<feature type="binding site" evidence="3">
    <location>
        <begin position="55"/>
        <end position="56"/>
    </location>
    <ligand>
        <name>phosphate</name>
        <dbReference type="ChEBI" id="CHEBI:43474"/>
    </ligand>
</feature>
<dbReference type="PANTHER" id="PTHR42679:SF2">
    <property type="entry name" value="S-METHYL-5'-THIOADENOSINE PHOSPHORYLASE"/>
    <property type="match status" value="1"/>
</dbReference>
<feature type="binding site" evidence="3">
    <location>
        <position position="189"/>
    </location>
    <ligand>
        <name>phosphate</name>
        <dbReference type="ChEBI" id="CHEBI:43474"/>
    </ligand>
</feature>
<dbReference type="InterPro" id="IPR035994">
    <property type="entry name" value="Nucleoside_phosphorylase_sf"/>
</dbReference>
<dbReference type="InterPro" id="IPR000845">
    <property type="entry name" value="Nucleoside_phosphorylase_d"/>
</dbReference>
<dbReference type="HAMAP" id="MF_01963">
    <property type="entry name" value="MTAP"/>
    <property type="match status" value="1"/>
</dbReference>
<dbReference type="InterPro" id="IPR010044">
    <property type="entry name" value="MTAP"/>
</dbReference>
<proteinExistence type="inferred from homology"/>
<accession>A0A6J4VUM3</accession>
<feature type="domain" description="Nucleoside phosphorylase" evidence="4">
    <location>
        <begin position="9"/>
        <end position="246"/>
    </location>
</feature>
<comment type="miscellaneous">
    <text evidence="3">Although this enzyme belongs to the family of MTA phosphorylases based on sequence homology, it lacks several conserved amino acids in the substrate binding pocket that confer specificity towards MTA.</text>
</comment>
<keyword evidence="3" id="KW-0660">Purine salvage</keyword>
<feature type="binding site" evidence="3">
    <location>
        <begin position="88"/>
        <end position="89"/>
    </location>
    <ligand>
        <name>phosphate</name>
        <dbReference type="ChEBI" id="CHEBI:43474"/>
    </ligand>
</feature>
<dbReference type="Pfam" id="PF01048">
    <property type="entry name" value="PNP_UDP_1"/>
    <property type="match status" value="1"/>
</dbReference>
<comment type="pathway">
    <text evidence="3">Purine metabolism; purine nucleoside salvage.</text>
</comment>
<comment type="subunit">
    <text evidence="3">Homohexamer. Dimer of a homotrimer.</text>
</comment>
<dbReference type="EC" id="2.4.2.1" evidence="3"/>
<keyword evidence="2 3" id="KW-0808">Transferase</keyword>
<gene>
    <name evidence="5" type="ORF">AVDCRST_MAG88-4678</name>
</gene>
<dbReference type="PANTHER" id="PTHR42679">
    <property type="entry name" value="S-METHYL-5'-THIOADENOSINE PHOSPHORYLASE"/>
    <property type="match status" value="1"/>
</dbReference>
<dbReference type="CDD" id="cd09010">
    <property type="entry name" value="MTAP_SsMTAPII_like_MTIP"/>
    <property type="match status" value="1"/>
</dbReference>
<keyword evidence="1 3" id="KW-0328">Glycosyltransferase</keyword>
<dbReference type="GO" id="GO:0019509">
    <property type="term" value="P:L-methionine salvage from methylthioadenosine"/>
    <property type="evidence" value="ECO:0007669"/>
    <property type="project" value="TreeGrafter"/>
</dbReference>
<reference evidence="5" key="1">
    <citation type="submission" date="2020-02" db="EMBL/GenBank/DDBJ databases">
        <authorList>
            <person name="Meier V. D."/>
        </authorList>
    </citation>
    <scope>NUCLEOTIDE SEQUENCE</scope>
    <source>
        <strain evidence="5">AVDCRST_MAG88</strain>
    </source>
</reference>
<evidence type="ECO:0000259" key="4">
    <source>
        <dbReference type="Pfam" id="PF01048"/>
    </source>
</evidence>
<evidence type="ECO:0000256" key="2">
    <source>
        <dbReference type="ARBA" id="ARBA00022679"/>
    </source>
</evidence>
<name>A0A6J4VUM3_9BACT</name>
<dbReference type="SUPFAM" id="SSF53167">
    <property type="entry name" value="Purine and uridine phosphorylases"/>
    <property type="match status" value="1"/>
</dbReference>
<dbReference type="EMBL" id="CADCWM010001213">
    <property type="protein sequence ID" value="CAA9589867.1"/>
    <property type="molecule type" value="Genomic_DNA"/>
</dbReference>
<sequence>MPTGDEAAVAIIGGTGVEQFGLDTPPEEALVTTPWGTATALVGRLRGRRTVFLARHGAGHRLPPHRIPYRANIAALKILGVRAALATTAVGGLRPDLRPGAFVLLDDFIDWTRRDRGATFFDEPGQVVHTDFTTAYSPAVRAAVLEAAAAQNIALRQAGTYLCADGPRYETPAEVRLFAAWGADVVGMTGVPEVTLAREAGIHYAGVSLVTNPGAGISPTPLTHAEVEEAMRAAAPRLRELLAETIARLDPASLPPVGPGVPLPGLVDARYG</sequence>
<dbReference type="UniPathway" id="UPA00606"/>
<protein>
    <recommendedName>
        <fullName evidence="3">Purine nucleoside phosphorylase</fullName>
        <shortName evidence="3">PNP</shortName>
        <ecNumber evidence="3">2.4.2.1</ecNumber>
    </recommendedName>
</protein>
<evidence type="ECO:0000256" key="1">
    <source>
        <dbReference type="ARBA" id="ARBA00022676"/>
    </source>
</evidence>
<comment type="catalytic activity">
    <reaction evidence="3">
        <text>a purine D-ribonucleoside + phosphate = a purine nucleobase + alpha-D-ribose 1-phosphate</text>
        <dbReference type="Rhea" id="RHEA:19805"/>
        <dbReference type="ChEBI" id="CHEBI:26386"/>
        <dbReference type="ChEBI" id="CHEBI:43474"/>
        <dbReference type="ChEBI" id="CHEBI:57720"/>
        <dbReference type="ChEBI" id="CHEBI:142355"/>
        <dbReference type="EC" id="2.4.2.1"/>
    </reaction>
</comment>
<comment type="function">
    <text evidence="3">Purine nucleoside phosphorylase involved in purine salvage.</text>
</comment>
<organism evidence="5">
    <name type="scientific">uncultured Thermomicrobiales bacterium</name>
    <dbReference type="NCBI Taxonomy" id="1645740"/>
    <lineage>
        <taxon>Bacteria</taxon>
        <taxon>Pseudomonadati</taxon>
        <taxon>Thermomicrobiota</taxon>
        <taxon>Thermomicrobia</taxon>
        <taxon>Thermomicrobiales</taxon>
        <taxon>environmental samples</taxon>
    </lineage>
</organism>
<comment type="caution">
    <text evidence="3">Lacks conserved residue(s) required for the propagation of feature annotation.</text>
</comment>
<evidence type="ECO:0000313" key="5">
    <source>
        <dbReference type="EMBL" id="CAA9589867.1"/>
    </source>
</evidence>
<dbReference type="GO" id="GO:0017061">
    <property type="term" value="F:S-methyl-5-thioadenosine phosphorylase activity"/>
    <property type="evidence" value="ECO:0007669"/>
    <property type="project" value="InterPro"/>
</dbReference>
<feature type="site" description="Important for substrate specificity" evidence="3">
    <location>
        <position position="170"/>
    </location>
</feature>
<comment type="similarity">
    <text evidence="3">Belongs to the PNP/MTAP phosphorylase family. MTAP subfamily.</text>
</comment>
<dbReference type="AlphaFoldDB" id="A0A6J4VUM3"/>
<dbReference type="Gene3D" id="3.40.50.1580">
    <property type="entry name" value="Nucleoside phosphorylase domain"/>
    <property type="match status" value="1"/>
</dbReference>
<dbReference type="GO" id="GO:0006166">
    <property type="term" value="P:purine ribonucleoside salvage"/>
    <property type="evidence" value="ECO:0007669"/>
    <property type="project" value="UniProtKB-UniRule"/>
</dbReference>
<dbReference type="GO" id="GO:0005829">
    <property type="term" value="C:cytosol"/>
    <property type="evidence" value="ECO:0007669"/>
    <property type="project" value="TreeGrafter"/>
</dbReference>
<dbReference type="NCBIfam" id="NF006599">
    <property type="entry name" value="PRK09136.1"/>
    <property type="match status" value="1"/>
</dbReference>
<feature type="binding site" evidence="3">
    <location>
        <position position="188"/>
    </location>
    <ligand>
        <name>substrate</name>
    </ligand>
</feature>
<feature type="binding site" evidence="3">
    <location>
        <position position="15"/>
    </location>
    <ligand>
        <name>phosphate</name>
        <dbReference type="ChEBI" id="CHEBI:43474"/>
    </ligand>
</feature>